<dbReference type="EMBL" id="JAACJJ010000058">
    <property type="protein sequence ID" value="KAF5309914.1"/>
    <property type="molecule type" value="Genomic_DNA"/>
</dbReference>
<protein>
    <submittedName>
        <fullName evidence="1">Uncharacterized protein</fullName>
    </submittedName>
</protein>
<gene>
    <name evidence="1" type="ORF">D9619_010540</name>
</gene>
<evidence type="ECO:0000313" key="2">
    <source>
        <dbReference type="Proteomes" id="UP000567179"/>
    </source>
</evidence>
<sequence>MTRDGVTGASESSDDWLATQTSDVLHLTSTAKLSSSGLLVLAIPRLYLDSLLYTHRHSQLQQRIYYASRHPHDDEPCQGYIPLSLIIKSDTLFALTVPRTQPRNKCH</sequence>
<proteinExistence type="predicted"/>
<name>A0A8H5ERQ6_9AGAR</name>
<comment type="caution">
    <text evidence="1">The sequence shown here is derived from an EMBL/GenBank/DDBJ whole genome shotgun (WGS) entry which is preliminary data.</text>
</comment>
<organism evidence="1 2">
    <name type="scientific">Psilocybe cf. subviscida</name>
    <dbReference type="NCBI Taxonomy" id="2480587"/>
    <lineage>
        <taxon>Eukaryota</taxon>
        <taxon>Fungi</taxon>
        <taxon>Dikarya</taxon>
        <taxon>Basidiomycota</taxon>
        <taxon>Agaricomycotina</taxon>
        <taxon>Agaricomycetes</taxon>
        <taxon>Agaricomycetidae</taxon>
        <taxon>Agaricales</taxon>
        <taxon>Agaricineae</taxon>
        <taxon>Strophariaceae</taxon>
        <taxon>Psilocybe</taxon>
    </lineage>
</organism>
<evidence type="ECO:0000313" key="1">
    <source>
        <dbReference type="EMBL" id="KAF5309914.1"/>
    </source>
</evidence>
<keyword evidence="2" id="KW-1185">Reference proteome</keyword>
<dbReference type="AlphaFoldDB" id="A0A8H5ERQ6"/>
<reference evidence="1 2" key="1">
    <citation type="journal article" date="2020" name="ISME J.">
        <title>Uncovering the hidden diversity of litter-decomposition mechanisms in mushroom-forming fungi.</title>
        <authorList>
            <person name="Floudas D."/>
            <person name="Bentzer J."/>
            <person name="Ahren D."/>
            <person name="Johansson T."/>
            <person name="Persson P."/>
            <person name="Tunlid A."/>
        </authorList>
    </citation>
    <scope>NUCLEOTIDE SEQUENCE [LARGE SCALE GENOMIC DNA]</scope>
    <source>
        <strain evidence="1 2">CBS 101986</strain>
    </source>
</reference>
<dbReference type="Proteomes" id="UP000567179">
    <property type="component" value="Unassembled WGS sequence"/>
</dbReference>
<accession>A0A8H5ERQ6</accession>